<dbReference type="PANTHER" id="PTHR30026">
    <property type="entry name" value="OUTER MEMBRANE PROTEIN TOLC"/>
    <property type="match status" value="1"/>
</dbReference>
<evidence type="ECO:0000256" key="4">
    <source>
        <dbReference type="ARBA" id="ARBA00022452"/>
    </source>
</evidence>
<name>A0A1C3EK47_9GAMM</name>
<keyword evidence="8" id="KW-0732">Signal</keyword>
<dbReference type="OrthoDB" id="9814637at2"/>
<reference evidence="9 10" key="1">
    <citation type="submission" date="2016-05" db="EMBL/GenBank/DDBJ databases">
        <title>Genomic Taxonomy of the Vibrionaceae.</title>
        <authorList>
            <person name="Gomez-Gil B."/>
            <person name="Enciso-Ibarra J."/>
        </authorList>
    </citation>
    <scope>NUCLEOTIDE SEQUENCE [LARGE SCALE GENOMIC DNA]</scope>
    <source>
        <strain evidence="9 10">CAIM 1920</strain>
    </source>
</reference>
<evidence type="ECO:0000256" key="8">
    <source>
        <dbReference type="SAM" id="SignalP"/>
    </source>
</evidence>
<keyword evidence="10" id="KW-1185">Reference proteome</keyword>
<dbReference type="Gene3D" id="1.20.1600.10">
    <property type="entry name" value="Outer membrane efflux proteins (OEP)"/>
    <property type="match status" value="1"/>
</dbReference>
<keyword evidence="5" id="KW-0812">Transmembrane</keyword>
<dbReference type="GO" id="GO:0015562">
    <property type="term" value="F:efflux transmembrane transporter activity"/>
    <property type="evidence" value="ECO:0007669"/>
    <property type="project" value="InterPro"/>
</dbReference>
<dbReference type="InterPro" id="IPR051906">
    <property type="entry name" value="TolC-like"/>
</dbReference>
<proteinExistence type="inferred from homology"/>
<evidence type="ECO:0000313" key="9">
    <source>
        <dbReference type="EMBL" id="ODA33611.1"/>
    </source>
</evidence>
<gene>
    <name evidence="9" type="ORF">A8L45_09510</name>
</gene>
<dbReference type="SUPFAM" id="SSF56954">
    <property type="entry name" value="Outer membrane efflux proteins (OEP)"/>
    <property type="match status" value="1"/>
</dbReference>
<evidence type="ECO:0000313" key="10">
    <source>
        <dbReference type="Proteomes" id="UP000094936"/>
    </source>
</evidence>
<dbReference type="STRING" id="1080227.A8L45_09510"/>
<evidence type="ECO:0000256" key="1">
    <source>
        <dbReference type="ARBA" id="ARBA00004442"/>
    </source>
</evidence>
<keyword evidence="6" id="KW-0472">Membrane</keyword>
<keyword evidence="4" id="KW-1134">Transmembrane beta strand</keyword>
<evidence type="ECO:0000256" key="6">
    <source>
        <dbReference type="ARBA" id="ARBA00023136"/>
    </source>
</evidence>
<dbReference type="PANTHER" id="PTHR30026:SF22">
    <property type="entry name" value="OUTER MEMBRANE EFFLUX PROTEIN"/>
    <property type="match status" value="1"/>
</dbReference>
<dbReference type="Proteomes" id="UP000094936">
    <property type="component" value="Unassembled WGS sequence"/>
</dbReference>
<organism evidence="9 10">
    <name type="scientific">Veronia pacifica</name>
    <dbReference type="NCBI Taxonomy" id="1080227"/>
    <lineage>
        <taxon>Bacteria</taxon>
        <taxon>Pseudomonadati</taxon>
        <taxon>Pseudomonadota</taxon>
        <taxon>Gammaproteobacteria</taxon>
        <taxon>Vibrionales</taxon>
        <taxon>Vibrionaceae</taxon>
        <taxon>Veronia</taxon>
    </lineage>
</organism>
<dbReference type="NCBIfam" id="TIGR01844">
    <property type="entry name" value="type_I_sec_TolC"/>
    <property type="match status" value="1"/>
</dbReference>
<comment type="subcellular location">
    <subcellularLocation>
        <location evidence="1">Cell outer membrane</location>
    </subcellularLocation>
</comment>
<dbReference type="GO" id="GO:0009279">
    <property type="term" value="C:cell outer membrane"/>
    <property type="evidence" value="ECO:0007669"/>
    <property type="project" value="UniProtKB-SubCell"/>
</dbReference>
<feature type="signal peptide" evidence="8">
    <location>
        <begin position="1"/>
        <end position="29"/>
    </location>
</feature>
<accession>A0A1C3EK47</accession>
<keyword evidence="3" id="KW-0813">Transport</keyword>
<evidence type="ECO:0000256" key="7">
    <source>
        <dbReference type="ARBA" id="ARBA00023237"/>
    </source>
</evidence>
<protein>
    <submittedName>
        <fullName evidence="9">Channel protein TolC</fullName>
    </submittedName>
</protein>
<dbReference type="EMBL" id="LYBM01000014">
    <property type="protein sequence ID" value="ODA33611.1"/>
    <property type="molecule type" value="Genomic_DNA"/>
</dbReference>
<evidence type="ECO:0000256" key="5">
    <source>
        <dbReference type="ARBA" id="ARBA00022692"/>
    </source>
</evidence>
<dbReference type="GO" id="GO:0015288">
    <property type="term" value="F:porin activity"/>
    <property type="evidence" value="ECO:0007669"/>
    <property type="project" value="TreeGrafter"/>
</dbReference>
<feature type="chain" id="PRO_5008673155" evidence="8">
    <location>
        <begin position="30"/>
        <end position="457"/>
    </location>
</feature>
<dbReference type="RefSeq" id="WP_068901615.1">
    <property type="nucleotide sequence ID" value="NZ_JBHUIF010000031.1"/>
</dbReference>
<evidence type="ECO:0000256" key="2">
    <source>
        <dbReference type="ARBA" id="ARBA00007613"/>
    </source>
</evidence>
<dbReference type="InterPro" id="IPR003423">
    <property type="entry name" value="OMP_efflux"/>
</dbReference>
<sequence>MKSGVSRALKGGLISLIIAAAFTPALVTAQTLEQAVAMAIDYSPELRQAFHQYKAKQEEVHQAKAGYYPEINLDAGLGREWTDSPTTRSDTGSSDYLALTRREAGVTLRQFLFDGFFTSSEVSRTRNEANADQWALYAASEDLGLDVARAYISYLLAEQTVELSKDNLAAHQATYRAVKSKRASGLASISDLSQITGRVAQAKVSLSASINQLEDARIVYRRMTGKLPEKTRTPVPDADLLPRSLSEATRIATQNHPTLFAAGSDIQAALAQQGSAESLFYPKLDLDLSANFNNNLDGVRGENNDAQAMLRLRYNVFRGGRDSASLRSTEHKINEARQIRESTYLDVTEGTAFSWNALTNLREQLVFLREHVQAATQTRDGYEAQFKLGQRTLIDLLDAKNELFQARIDYLIGEHDELLAQYRVLNATGRLLDSLRVTRPIQWQSDGGINEEGADQQ</sequence>
<dbReference type="AlphaFoldDB" id="A0A1C3EK47"/>
<dbReference type="InterPro" id="IPR010130">
    <property type="entry name" value="T1SS_OMP_TolC"/>
</dbReference>
<dbReference type="GO" id="GO:1990281">
    <property type="term" value="C:efflux pump complex"/>
    <property type="evidence" value="ECO:0007669"/>
    <property type="project" value="TreeGrafter"/>
</dbReference>
<keyword evidence="7" id="KW-0998">Cell outer membrane</keyword>
<comment type="caution">
    <text evidence="9">The sequence shown here is derived from an EMBL/GenBank/DDBJ whole genome shotgun (WGS) entry which is preliminary data.</text>
</comment>
<comment type="similarity">
    <text evidence="2">Belongs to the outer membrane factor (OMF) (TC 1.B.17) family.</text>
</comment>
<dbReference type="Pfam" id="PF02321">
    <property type="entry name" value="OEP"/>
    <property type="match status" value="2"/>
</dbReference>
<evidence type="ECO:0000256" key="3">
    <source>
        <dbReference type="ARBA" id="ARBA00022448"/>
    </source>
</evidence>